<dbReference type="SUPFAM" id="SSF48452">
    <property type="entry name" value="TPR-like"/>
    <property type="match status" value="2"/>
</dbReference>
<feature type="signal peptide" evidence="1">
    <location>
        <begin position="1"/>
        <end position="26"/>
    </location>
</feature>
<organism evidence="2 3">
    <name type="scientific">Treponema succinifaciens (strain ATCC 33096 / DSM 2489 / 6091)</name>
    <dbReference type="NCBI Taxonomy" id="869209"/>
    <lineage>
        <taxon>Bacteria</taxon>
        <taxon>Pseudomonadati</taxon>
        <taxon>Spirochaetota</taxon>
        <taxon>Spirochaetia</taxon>
        <taxon>Spirochaetales</taxon>
        <taxon>Treponemataceae</taxon>
        <taxon>Treponema</taxon>
    </lineage>
</organism>
<keyword evidence="3" id="KW-1185">Reference proteome</keyword>
<evidence type="ECO:0000313" key="2">
    <source>
        <dbReference type="EMBL" id="AEB13416.1"/>
    </source>
</evidence>
<dbReference type="EMBL" id="CP002631">
    <property type="protein sequence ID" value="AEB13416.1"/>
    <property type="molecule type" value="Genomic_DNA"/>
</dbReference>
<sequence length="620" mass="69201">MSKKSICIAALCCLAAVLVCSCSSHSEGSSFTSALDSVDAAVSQNSVEDALKSLKKLEKKAYASYEFLGIAKRYFFLGEPNLAERVLKKSLKKNPKNPELSAVYANFLLRKNRLEEAFQISLCLKNSRYSSIYAECVLKKALVAIENGEPVLESAFNSVSQKKKNKSAEIKTSEEIKEIFCSPDFISVYKNAFDGSDETLWIFNAASIFMRGGEFKNAVALYPKKISSNKESLFWGCVFFDSGLYAESIAVLEASSRLASFAEKTDLPTKTEILSLESDGFYIEGEENSSEEIRQNLIQNFSKIPPQIYMNSAMFAKRNGNFETEQKLLEFLSANFPDYLPGLAALGEFSLEQIKNQHEDFLSQKIRNAGLKTLSMEKKAKVPVVPFDSVLEKLDSIIASQSSEALVLKDALVAQKNKLDKTEKPVSDIWLMLEKNVSAENIYPESVLKHCVFSLLNENSESDAETLFDSYYKSKYDFLPEDSPENLELWECELCAWFACKKGNFKSGISLYNFIAENYGNRIVALNSSSKNSSIINAFVNLGVLYASVDRLPEALDSLNTASAKSSEGKEKSEILFRIAQLEWKQGNLYGASRALKYALSLDSENNKARLLQKKIQAEK</sequence>
<evidence type="ECO:0000256" key="1">
    <source>
        <dbReference type="SAM" id="SignalP"/>
    </source>
</evidence>
<dbReference type="eggNOG" id="ENOG502ZEJ2">
    <property type="taxonomic scope" value="Bacteria"/>
</dbReference>
<gene>
    <name evidence="2" type="ordered locus">Tresu_0464</name>
</gene>
<dbReference type="RefSeq" id="WP_013700723.1">
    <property type="nucleotide sequence ID" value="NC_015385.1"/>
</dbReference>
<reference evidence="3" key="2">
    <citation type="submission" date="2011-04" db="EMBL/GenBank/DDBJ databases">
        <title>The complete genome of chromosome of Treponema succinifaciens DSM 2489.</title>
        <authorList>
            <person name="Lucas S."/>
            <person name="Copeland A."/>
            <person name="Lapidus A."/>
            <person name="Bruce D."/>
            <person name="Goodwin L."/>
            <person name="Pitluck S."/>
            <person name="Peters L."/>
            <person name="Kyrpides N."/>
            <person name="Mavromatis K."/>
            <person name="Ivanova N."/>
            <person name="Ovchinnikova G."/>
            <person name="Teshima H."/>
            <person name="Detter J.C."/>
            <person name="Tapia R."/>
            <person name="Han C."/>
            <person name="Land M."/>
            <person name="Hauser L."/>
            <person name="Markowitz V."/>
            <person name="Cheng J.-F."/>
            <person name="Hugenholtz P."/>
            <person name="Woyke T."/>
            <person name="Wu D."/>
            <person name="Gronow S."/>
            <person name="Wellnitz S."/>
            <person name="Brambilla E."/>
            <person name="Klenk H.-P."/>
            <person name="Eisen J.A."/>
        </authorList>
    </citation>
    <scope>NUCLEOTIDE SEQUENCE [LARGE SCALE GENOMIC DNA]</scope>
    <source>
        <strain evidence="3">ATCC 33096 / DSM 2489 / 6091</strain>
    </source>
</reference>
<feature type="chain" id="PRO_5005676084" description="Tetratricopeptide TPR_1 repeat-containing protein" evidence="1">
    <location>
        <begin position="27"/>
        <end position="620"/>
    </location>
</feature>
<dbReference type="STRING" id="869209.Tresu_0464"/>
<accession>F2NXU6</accession>
<dbReference type="PROSITE" id="PS51257">
    <property type="entry name" value="PROKAR_LIPOPROTEIN"/>
    <property type="match status" value="1"/>
</dbReference>
<dbReference type="InterPro" id="IPR019734">
    <property type="entry name" value="TPR_rpt"/>
</dbReference>
<dbReference type="AlphaFoldDB" id="F2NXU6"/>
<dbReference type="KEGG" id="tsu:Tresu_0464"/>
<dbReference type="OrthoDB" id="354167at2"/>
<proteinExistence type="predicted"/>
<dbReference type="GeneID" id="302997679"/>
<dbReference type="Proteomes" id="UP000006852">
    <property type="component" value="Chromosome"/>
</dbReference>
<dbReference type="Pfam" id="PF13432">
    <property type="entry name" value="TPR_16"/>
    <property type="match status" value="1"/>
</dbReference>
<keyword evidence="1" id="KW-0732">Signal</keyword>
<protein>
    <recommendedName>
        <fullName evidence="4">Tetratricopeptide TPR_1 repeat-containing protein</fullName>
    </recommendedName>
</protein>
<dbReference type="HOGENOM" id="CLU_440701_0_0_12"/>
<dbReference type="InterPro" id="IPR011990">
    <property type="entry name" value="TPR-like_helical_dom_sf"/>
</dbReference>
<dbReference type="SMART" id="SM00028">
    <property type="entry name" value="TPR"/>
    <property type="match status" value="3"/>
</dbReference>
<evidence type="ECO:0000313" key="3">
    <source>
        <dbReference type="Proteomes" id="UP000006852"/>
    </source>
</evidence>
<reference evidence="2 3" key="1">
    <citation type="journal article" date="2011" name="Stand. Genomic Sci.">
        <title>Complete genome sequence of Treponema succinifaciens type strain (6091).</title>
        <authorList>
            <person name="Han C."/>
            <person name="Gronow S."/>
            <person name="Teshima H."/>
            <person name="Lapidus A."/>
            <person name="Nolan M."/>
            <person name="Lucas S."/>
            <person name="Hammon N."/>
            <person name="Deshpande S."/>
            <person name="Cheng J.F."/>
            <person name="Zeytun A."/>
            <person name="Tapia R."/>
            <person name="Goodwin L."/>
            <person name="Pitluck S."/>
            <person name="Liolios K."/>
            <person name="Pagani I."/>
            <person name="Ivanova N."/>
            <person name="Mavromatis K."/>
            <person name="Mikhailova N."/>
            <person name="Huntemann M."/>
            <person name="Pati A."/>
            <person name="Chen A."/>
            <person name="Palaniappan K."/>
            <person name="Land M."/>
            <person name="Hauser L."/>
            <person name="Brambilla E.M."/>
            <person name="Rohde M."/>
            <person name="Goker M."/>
            <person name="Woyke T."/>
            <person name="Bristow J."/>
            <person name="Eisen J.A."/>
            <person name="Markowitz V."/>
            <person name="Hugenholtz P."/>
            <person name="Kyrpides N.C."/>
            <person name="Klenk H.P."/>
            <person name="Detter J.C."/>
        </authorList>
    </citation>
    <scope>NUCLEOTIDE SEQUENCE [LARGE SCALE GENOMIC DNA]</scope>
    <source>
        <strain evidence="3">ATCC 33096 / DSM 2489 / 6091</strain>
    </source>
</reference>
<name>F2NXU6_TRES6</name>
<evidence type="ECO:0008006" key="4">
    <source>
        <dbReference type="Google" id="ProtNLM"/>
    </source>
</evidence>
<dbReference type="Gene3D" id="1.25.40.10">
    <property type="entry name" value="Tetratricopeptide repeat domain"/>
    <property type="match status" value="2"/>
</dbReference>